<dbReference type="SUPFAM" id="SSF51412">
    <property type="entry name" value="Inosine monophosphate dehydrogenase (IMPDH)"/>
    <property type="match status" value="1"/>
</dbReference>
<dbReference type="Pfam" id="PF03060">
    <property type="entry name" value="NMO"/>
    <property type="match status" value="1"/>
</dbReference>
<evidence type="ECO:0000313" key="4">
    <source>
        <dbReference type="EMBL" id="GAF43032.1"/>
    </source>
</evidence>
<sequence>MIPTRVTEILGVEHPVIQGGMQWVGRAELTAAVANAGALGFLTALTQPTPEELAREIARCRELTDRVFGVNLTFLPAVNPPPYADYLAVVIDAGITVVETAGRSPEPFMPDLKRAGIRVIHKCTSVAHARTAEKLGVDMVSIDGFECAGHPGESDVPSLVLVPAAASALTIPVIASGGFADGRGLAAALALGAEAVNMGTRFVATREAPVHNRVKERLVAATENDTRLIMRELRNSWRVSANSVASEVNQRLADGADFEGVRELVVGTRGRTVFESGDIEAGVWSAGMAQGLVHDVPSVAELIERMVTEAEETLVAQAGRIAARPLGLLPSI</sequence>
<comment type="caution">
    <text evidence="4">The sequence shown here is derived from an EMBL/GenBank/DDBJ whole genome shotgun (WGS) entry which is preliminary data.</text>
</comment>
<dbReference type="RefSeq" id="WP_037227336.1">
    <property type="nucleotide sequence ID" value="NZ_BAWF01000005.1"/>
</dbReference>
<dbReference type="Gene3D" id="3.20.20.70">
    <property type="entry name" value="Aldolase class I"/>
    <property type="match status" value="1"/>
</dbReference>
<evidence type="ECO:0000256" key="3">
    <source>
        <dbReference type="ARBA" id="ARBA00023002"/>
    </source>
</evidence>
<reference evidence="4 5" key="1">
    <citation type="submission" date="2014-02" db="EMBL/GenBank/DDBJ databases">
        <title>Whole genome shotgun sequence of Rhodococcus wratislaviensis NBRC 100605.</title>
        <authorList>
            <person name="Hosoyama A."/>
            <person name="Tsuchikane K."/>
            <person name="Yoshida I."/>
            <person name="Ohji S."/>
            <person name="Ichikawa N."/>
            <person name="Yamazoe A."/>
            <person name="Fujita N."/>
        </authorList>
    </citation>
    <scope>NUCLEOTIDE SEQUENCE [LARGE SCALE GENOMIC DNA]</scope>
    <source>
        <strain evidence="4 5">NBRC 100605</strain>
    </source>
</reference>
<dbReference type="EMBL" id="BAWF01000005">
    <property type="protein sequence ID" value="GAF43032.1"/>
    <property type="molecule type" value="Genomic_DNA"/>
</dbReference>
<evidence type="ECO:0000313" key="5">
    <source>
        <dbReference type="Proteomes" id="UP000019491"/>
    </source>
</evidence>
<dbReference type="Proteomes" id="UP000019491">
    <property type="component" value="Unassembled WGS sequence"/>
</dbReference>
<evidence type="ECO:0000256" key="1">
    <source>
        <dbReference type="ARBA" id="ARBA00022630"/>
    </source>
</evidence>
<accession>X0PXI0</accession>
<protein>
    <submittedName>
        <fullName evidence="4">Putative oxidoreductase</fullName>
    </submittedName>
</protein>
<dbReference type="CDD" id="cd04730">
    <property type="entry name" value="NPD_like"/>
    <property type="match status" value="1"/>
</dbReference>
<dbReference type="PANTHER" id="PTHR32332:SF20">
    <property type="entry name" value="2-NITROPROPANE DIOXYGENASE-LIKE PROTEIN"/>
    <property type="match status" value="1"/>
</dbReference>
<dbReference type="InterPro" id="IPR013785">
    <property type="entry name" value="Aldolase_TIM"/>
</dbReference>
<dbReference type="AlphaFoldDB" id="X0PXI0"/>
<dbReference type="GO" id="GO:0018580">
    <property type="term" value="F:nitronate monooxygenase activity"/>
    <property type="evidence" value="ECO:0007669"/>
    <property type="project" value="InterPro"/>
</dbReference>
<organism evidence="4 5">
    <name type="scientific">Rhodococcus wratislaviensis NBRC 100605</name>
    <dbReference type="NCBI Taxonomy" id="1219028"/>
    <lineage>
        <taxon>Bacteria</taxon>
        <taxon>Bacillati</taxon>
        <taxon>Actinomycetota</taxon>
        <taxon>Actinomycetes</taxon>
        <taxon>Mycobacteriales</taxon>
        <taxon>Nocardiaceae</taxon>
        <taxon>Rhodococcus</taxon>
    </lineage>
</organism>
<dbReference type="OrthoDB" id="9778912at2"/>
<keyword evidence="2" id="KW-0288">FMN</keyword>
<keyword evidence="1" id="KW-0285">Flavoprotein</keyword>
<gene>
    <name evidence="4" type="ORF">RW1_005_01410</name>
</gene>
<evidence type="ECO:0000256" key="2">
    <source>
        <dbReference type="ARBA" id="ARBA00022643"/>
    </source>
</evidence>
<dbReference type="InterPro" id="IPR004136">
    <property type="entry name" value="NMO"/>
</dbReference>
<name>X0PXI0_RHOWR</name>
<keyword evidence="3" id="KW-0560">Oxidoreductase</keyword>
<proteinExistence type="predicted"/>
<keyword evidence="5" id="KW-1185">Reference proteome</keyword>
<dbReference type="PANTHER" id="PTHR32332">
    <property type="entry name" value="2-NITROPROPANE DIOXYGENASE"/>
    <property type="match status" value="1"/>
</dbReference>